<gene>
    <name evidence="3" type="ORF">PG915_22775</name>
</gene>
<dbReference type="KEGG" id="vck:PG915_22775"/>
<accession>A0AAU8BNN6</accession>
<feature type="domain" description="Lambda phage tail tube protein N-terminal" evidence="2">
    <location>
        <begin position="35"/>
        <end position="165"/>
    </location>
</feature>
<name>A0AAU8BNN6_9VIBR</name>
<organism evidence="3">
    <name type="scientific">Vibrio chaetopteri</name>
    <dbReference type="NCBI Taxonomy" id="3016528"/>
    <lineage>
        <taxon>Bacteria</taxon>
        <taxon>Pseudomonadati</taxon>
        <taxon>Pseudomonadota</taxon>
        <taxon>Gammaproteobacteria</taxon>
        <taxon>Vibrionales</taxon>
        <taxon>Vibrionaceae</taxon>
        <taxon>Vibrio</taxon>
    </lineage>
</organism>
<sequence length="187" mass="20109">MSNYGMIPVAGKGNIVSVLKKNVSIETALSAGEANDANWDHIGYLAGITPVTMTKEVNAEIYLDNPDGYTTKSTGGKDAGDLSFQIGYAPGLAVQQRLVDIYDVSNGEVEKNWYRVKSPTEDPNQYVVNMYFGPMSSLGAPSSIENSADMKRDITVAVEGRPKLAEDFLRSALTQPTRSTSQSSSSS</sequence>
<dbReference type="RefSeq" id="WP_107307544.1">
    <property type="nucleotide sequence ID" value="NZ_CP115921.1"/>
</dbReference>
<dbReference type="EMBL" id="CP115921">
    <property type="protein sequence ID" value="XCD18103.1"/>
    <property type="molecule type" value="Genomic_DNA"/>
</dbReference>
<dbReference type="Pfam" id="PF16461">
    <property type="entry name" value="Phage_TTP_12"/>
    <property type="match status" value="1"/>
</dbReference>
<evidence type="ECO:0000313" key="3">
    <source>
        <dbReference type="EMBL" id="XCD18103.1"/>
    </source>
</evidence>
<proteinExistence type="predicted"/>
<feature type="region of interest" description="Disordered" evidence="1">
    <location>
        <begin position="168"/>
        <end position="187"/>
    </location>
</feature>
<reference evidence="3" key="1">
    <citation type="submission" date="2023-01" db="EMBL/GenBank/DDBJ databases">
        <title>Vibrio sp. CB1-14 genome sequencing.</title>
        <authorList>
            <person name="Otstavnykh N."/>
            <person name="Isaeva M."/>
            <person name="Meleshko D."/>
        </authorList>
    </citation>
    <scope>NUCLEOTIDE SEQUENCE</scope>
    <source>
        <strain evidence="3">CB1-14</strain>
    </source>
</reference>
<dbReference type="Gene3D" id="4.10.410.40">
    <property type="match status" value="1"/>
</dbReference>
<dbReference type="AlphaFoldDB" id="A0AAU8BNN6"/>
<dbReference type="InterPro" id="IPR032494">
    <property type="entry name" value="Phage_TTP_N"/>
</dbReference>
<evidence type="ECO:0000256" key="1">
    <source>
        <dbReference type="SAM" id="MobiDB-lite"/>
    </source>
</evidence>
<evidence type="ECO:0000259" key="2">
    <source>
        <dbReference type="Pfam" id="PF16461"/>
    </source>
</evidence>
<protein>
    <submittedName>
        <fullName evidence="3">Phage tail tube protein</fullName>
    </submittedName>
</protein>